<dbReference type="AlphaFoldDB" id="A0A1I8FA55"/>
<feature type="region of interest" description="Disordered" evidence="1">
    <location>
        <begin position="558"/>
        <end position="616"/>
    </location>
</feature>
<proteinExistence type="predicted"/>
<dbReference type="WBParaSite" id="maker-unitig_25011-snap-gene-0.1-mRNA-1">
    <property type="protein sequence ID" value="maker-unitig_25011-snap-gene-0.1-mRNA-1"/>
    <property type="gene ID" value="maker-unitig_25011-snap-gene-0.1"/>
</dbReference>
<feature type="region of interest" description="Disordered" evidence="1">
    <location>
        <begin position="339"/>
        <end position="372"/>
    </location>
</feature>
<accession>A0A1I8FA55</accession>
<feature type="compositionally biased region" description="Basic and acidic residues" evidence="1">
    <location>
        <begin position="251"/>
        <end position="260"/>
    </location>
</feature>
<feature type="compositionally biased region" description="Polar residues" evidence="1">
    <location>
        <begin position="340"/>
        <end position="349"/>
    </location>
</feature>
<evidence type="ECO:0000313" key="2">
    <source>
        <dbReference type="Proteomes" id="UP000095280"/>
    </source>
</evidence>
<feature type="region of interest" description="Disordered" evidence="1">
    <location>
        <begin position="247"/>
        <end position="316"/>
    </location>
</feature>
<organism evidence="2 3">
    <name type="scientific">Macrostomum lignano</name>
    <dbReference type="NCBI Taxonomy" id="282301"/>
    <lineage>
        <taxon>Eukaryota</taxon>
        <taxon>Metazoa</taxon>
        <taxon>Spiralia</taxon>
        <taxon>Lophotrochozoa</taxon>
        <taxon>Platyhelminthes</taxon>
        <taxon>Rhabditophora</taxon>
        <taxon>Macrostomorpha</taxon>
        <taxon>Macrostomida</taxon>
        <taxon>Macrostomidae</taxon>
        <taxon>Macrostomum</taxon>
    </lineage>
</organism>
<keyword evidence="2" id="KW-1185">Reference proteome</keyword>
<evidence type="ECO:0000313" key="3">
    <source>
        <dbReference type="WBParaSite" id="maker-unitig_25011-snap-gene-0.1-mRNA-1"/>
    </source>
</evidence>
<evidence type="ECO:0000256" key="1">
    <source>
        <dbReference type="SAM" id="MobiDB-lite"/>
    </source>
</evidence>
<sequence length="616" mass="65921">SSSAKFRPVVTRVHHGVFSGFRAGGQQVSGTFSSLPAKVRLEAVQLLLLAMSPMLHIVDEEGRQSVGTVGPLHPQVVRHGNKEAVLHTEHALLRAVVHMALEHRGHDCGRDLQDQHQADQTGVLRNLGWWGRAAAQKSKELSGSKSAGRATQLTIISRHLDSFIAPQQPQKPTSRMPRPKLAMPNMKKATLKMKRIILAREVLQPMLTVVLAIRLAKSVGFEWLSAGSSSRPFGIETAARRHRRLAVSMGKPDRADHEVWQHPGGRRGRTPAGLTGSQSTRSPRDSPLSKSNGCGCGSSSSGCTSEGLHHQRGGAPEAVHVQRDTFLRKFIGYLRDDFPRSSTTCNNGNPLDKDTAAPDPAQASSRTTRSRATDRLADTLMEQLAGSGHRRRGGVNAAESYISQDSFVQYCLRPHPQEPPRGLLAFNVIPRHAAGDASGRSAGGSGGRCRGVYTVPTDAQAGGGGAAGEPAGLPLLGNKLGFYESDMNQIENLYRGDRFPAAVPHADRMARKREGQGAYVITLQKAPPTAAVAGAPLLQRATDVGRRRTNAAAGGLRTVSSTARRIHQSGPARARLSGATNRRAGPGRLGRRCWSARGSAEPRCAPSSSVARPGVL</sequence>
<feature type="compositionally biased region" description="Low complexity" evidence="1">
    <location>
        <begin position="289"/>
        <end position="306"/>
    </location>
</feature>
<reference evidence="3" key="1">
    <citation type="submission" date="2016-11" db="UniProtKB">
        <authorList>
            <consortium name="WormBaseParasite"/>
        </authorList>
    </citation>
    <scope>IDENTIFICATION</scope>
</reference>
<name>A0A1I8FA55_9PLAT</name>
<dbReference type="Proteomes" id="UP000095280">
    <property type="component" value="Unplaced"/>
</dbReference>
<protein>
    <submittedName>
        <fullName evidence="3">RING-type E3 ubiquitin transferase</fullName>
    </submittedName>
</protein>